<dbReference type="Pfam" id="PF13692">
    <property type="entry name" value="Glyco_trans_1_4"/>
    <property type="match status" value="1"/>
</dbReference>
<organism evidence="14 15">
    <name type="scientific">Sugiyamaella lignohabitans</name>
    <dbReference type="NCBI Taxonomy" id="796027"/>
    <lineage>
        <taxon>Eukaryota</taxon>
        <taxon>Fungi</taxon>
        <taxon>Dikarya</taxon>
        <taxon>Ascomycota</taxon>
        <taxon>Saccharomycotina</taxon>
        <taxon>Dipodascomycetes</taxon>
        <taxon>Dipodascales</taxon>
        <taxon>Trichomonascaceae</taxon>
        <taxon>Sugiyamaella</taxon>
    </lineage>
</organism>
<comment type="function">
    <text evidence="11">Participates in the formation of the lipid-linked precursor oligosaccharide for N-glycosylation. Involved in assembling the dolichol-pyrophosphate-GlcNAc(2)-Man(5) intermediate on the cytoplasmic surface of the ER.</text>
</comment>
<evidence type="ECO:0000256" key="13">
    <source>
        <dbReference type="SAM" id="MobiDB-lite"/>
    </source>
</evidence>
<keyword evidence="5 14" id="KW-0328">Glycosyltransferase</keyword>
<name>A0A167E973_9ASCO</name>
<evidence type="ECO:0000256" key="4">
    <source>
        <dbReference type="ARBA" id="ARBA00015841"/>
    </source>
</evidence>
<dbReference type="EC" id="2.4.1.142" evidence="3"/>
<feature type="region of interest" description="Disordered" evidence="13">
    <location>
        <begin position="421"/>
        <end position="441"/>
    </location>
</feature>
<comment type="pathway">
    <text evidence="2">Protein modification; protein glycosylation.</text>
</comment>
<dbReference type="KEGG" id="slb:AWJ20_4743"/>
<comment type="subcellular location">
    <subcellularLocation>
        <location evidence="1">Endoplasmic reticulum membrane</location>
        <topology evidence="1">Single-pass membrane protein</topology>
    </subcellularLocation>
</comment>
<keyword evidence="6 14" id="KW-0808">Transferase</keyword>
<evidence type="ECO:0000256" key="7">
    <source>
        <dbReference type="ARBA" id="ARBA00022692"/>
    </source>
</evidence>
<dbReference type="GO" id="GO:0005789">
    <property type="term" value="C:endoplasmic reticulum membrane"/>
    <property type="evidence" value="ECO:0007669"/>
    <property type="project" value="UniProtKB-SubCell"/>
</dbReference>
<keyword evidence="7" id="KW-0812">Transmembrane</keyword>
<keyword evidence="9" id="KW-1133">Transmembrane helix</keyword>
<keyword evidence="15" id="KW-1185">Reference proteome</keyword>
<feature type="compositionally biased region" description="Acidic residues" evidence="13">
    <location>
        <begin position="430"/>
        <end position="441"/>
    </location>
</feature>
<keyword evidence="8" id="KW-0256">Endoplasmic reticulum</keyword>
<evidence type="ECO:0000256" key="5">
    <source>
        <dbReference type="ARBA" id="ARBA00022676"/>
    </source>
</evidence>
<dbReference type="InterPro" id="IPR026051">
    <property type="entry name" value="ALG1-like"/>
</dbReference>
<evidence type="ECO:0000256" key="8">
    <source>
        <dbReference type="ARBA" id="ARBA00022824"/>
    </source>
</evidence>
<evidence type="ECO:0000256" key="6">
    <source>
        <dbReference type="ARBA" id="ARBA00022679"/>
    </source>
</evidence>
<gene>
    <name evidence="14" type="primary">ALG1</name>
    <name evidence="14" type="ORF">AWJ20_4743</name>
</gene>
<dbReference type="OrthoDB" id="614844at2759"/>
<evidence type="ECO:0000313" key="15">
    <source>
        <dbReference type="Proteomes" id="UP000189580"/>
    </source>
</evidence>
<dbReference type="Proteomes" id="UP000189580">
    <property type="component" value="Chromosome d"/>
</dbReference>
<evidence type="ECO:0000256" key="10">
    <source>
        <dbReference type="ARBA" id="ARBA00023136"/>
    </source>
</evidence>
<reference evidence="14 15" key="1">
    <citation type="submission" date="2016-02" db="EMBL/GenBank/DDBJ databases">
        <title>Complete genome sequence and transcriptome regulation of the pentose utilising yeast Sugiyamaella lignohabitans.</title>
        <authorList>
            <person name="Bellasio M."/>
            <person name="Peymann A."/>
            <person name="Valli M."/>
            <person name="Sipitzky M."/>
            <person name="Graf A."/>
            <person name="Sauer M."/>
            <person name="Marx H."/>
            <person name="Mattanovich D."/>
        </authorList>
    </citation>
    <scope>NUCLEOTIDE SEQUENCE [LARGE SCALE GENOMIC DNA]</scope>
    <source>
        <strain evidence="14 15">CBS 10342</strain>
    </source>
</reference>
<dbReference type="PANTHER" id="PTHR13036">
    <property type="entry name" value="BETA1,4 MANNOSYLTRANSFERASE"/>
    <property type="match status" value="1"/>
</dbReference>
<dbReference type="AlphaFoldDB" id="A0A167E973"/>
<evidence type="ECO:0000256" key="1">
    <source>
        <dbReference type="ARBA" id="ARBA00004389"/>
    </source>
</evidence>
<evidence type="ECO:0000256" key="3">
    <source>
        <dbReference type="ARBA" id="ARBA00012611"/>
    </source>
</evidence>
<dbReference type="PANTHER" id="PTHR13036:SF0">
    <property type="entry name" value="CHITOBIOSYLDIPHOSPHODOLICHOL BETA-MANNOSYLTRANSFERASE"/>
    <property type="match status" value="1"/>
</dbReference>
<evidence type="ECO:0000256" key="12">
    <source>
        <dbReference type="ARBA" id="ARBA00030745"/>
    </source>
</evidence>
<feature type="region of interest" description="Disordered" evidence="13">
    <location>
        <begin position="237"/>
        <end position="268"/>
    </location>
</feature>
<dbReference type="EMBL" id="CP014502">
    <property type="protein sequence ID" value="ANB13796.1"/>
    <property type="molecule type" value="Genomic_DNA"/>
</dbReference>
<keyword evidence="10" id="KW-0472">Membrane</keyword>
<dbReference type="SUPFAM" id="SSF53756">
    <property type="entry name" value="UDP-Glycosyltransferase/glycogen phosphorylase"/>
    <property type="match status" value="2"/>
</dbReference>
<protein>
    <recommendedName>
        <fullName evidence="4">Chitobiosyldiphosphodolichol beta-mannosyltransferase</fullName>
        <ecNumber evidence="3">2.4.1.142</ecNumber>
    </recommendedName>
    <alternativeName>
        <fullName evidence="12">Asparagine-linked glycosylation protein 1</fullName>
    </alternativeName>
</protein>
<dbReference type="RefSeq" id="XP_018736273.1">
    <property type="nucleotide sequence ID" value="XM_018881834.1"/>
</dbReference>
<evidence type="ECO:0000256" key="11">
    <source>
        <dbReference type="ARBA" id="ARBA00024899"/>
    </source>
</evidence>
<dbReference type="GeneID" id="30036908"/>
<evidence type="ECO:0000313" key="14">
    <source>
        <dbReference type="EMBL" id="ANB13796.1"/>
    </source>
</evidence>
<dbReference type="Gene3D" id="3.40.50.2000">
    <property type="entry name" value="Glycogen Phosphorylase B"/>
    <property type="match status" value="1"/>
</dbReference>
<feature type="compositionally biased region" description="Basic and acidic residues" evidence="13">
    <location>
        <begin position="245"/>
        <end position="260"/>
    </location>
</feature>
<proteinExistence type="predicted"/>
<evidence type="ECO:0000256" key="2">
    <source>
        <dbReference type="ARBA" id="ARBA00004922"/>
    </source>
</evidence>
<dbReference type="UniPathway" id="UPA00378"/>
<accession>A0A167E973</accession>
<sequence length="441" mass="49920">MNYHALSIAKCGYEVDLCGYKESKLMDEVIENPLITVREIPVVKNAYKLPFVLFAPYKVVKQHWILYDLLKQLKRADFLLVQNPPSIPVLGMVRFFSLFMSPRTKVIIDWHNLGYSILALKFPDNPNHPFVKIYKWYENWFGYRSFVHLTVTVALGQFLRTEFAMNAKRIIPLYDRPASQFSLLSESQRKEIISKYQTTLFKDFDAKTEKILVTSTSYTPDEDLTILLEALEKYSLASNPSSQTTEEKPTSDDNKSESKKSQILTRSSASTQLPPLRVIITGKGPMFKETRAKIDALQPTLHNISIHTTWLPIEDYPKVLGAADLGISLHQSSSGWDLPMKIVDMFGCGVPVISLSFPAISELVKHSENGLIVDTSTDMAKQLAKLFTNPATLNNLKRGAVRESRIKWDTNWTEKLGPLFGVGQYREPAPGEDDSSSSDDD</sequence>
<dbReference type="GO" id="GO:0004578">
    <property type="term" value="F:chitobiosyldiphosphodolichol beta-mannosyltransferase activity"/>
    <property type="evidence" value="ECO:0007669"/>
    <property type="project" value="UniProtKB-EC"/>
</dbReference>
<evidence type="ECO:0000256" key="9">
    <source>
        <dbReference type="ARBA" id="ARBA00022989"/>
    </source>
</evidence>